<dbReference type="AlphaFoldDB" id="A0AAW0N4C5"/>
<keyword evidence="1" id="KW-0472">Membrane</keyword>
<keyword evidence="1" id="KW-1133">Transmembrane helix</keyword>
<evidence type="ECO:0000313" key="3">
    <source>
        <dbReference type="Proteomes" id="UP001460270"/>
    </source>
</evidence>
<evidence type="ECO:0000313" key="2">
    <source>
        <dbReference type="EMBL" id="KAK7890901.1"/>
    </source>
</evidence>
<organism evidence="2 3">
    <name type="scientific">Mugilogobius chulae</name>
    <name type="common">yellowstripe goby</name>
    <dbReference type="NCBI Taxonomy" id="88201"/>
    <lineage>
        <taxon>Eukaryota</taxon>
        <taxon>Metazoa</taxon>
        <taxon>Chordata</taxon>
        <taxon>Craniata</taxon>
        <taxon>Vertebrata</taxon>
        <taxon>Euteleostomi</taxon>
        <taxon>Actinopterygii</taxon>
        <taxon>Neopterygii</taxon>
        <taxon>Teleostei</taxon>
        <taxon>Neoteleostei</taxon>
        <taxon>Acanthomorphata</taxon>
        <taxon>Gobiaria</taxon>
        <taxon>Gobiiformes</taxon>
        <taxon>Gobioidei</taxon>
        <taxon>Gobiidae</taxon>
        <taxon>Gobionellinae</taxon>
        <taxon>Mugilogobius</taxon>
    </lineage>
</organism>
<name>A0AAW0N4C5_9GOBI</name>
<keyword evidence="3" id="KW-1185">Reference proteome</keyword>
<dbReference type="EMBL" id="JBBPFD010000017">
    <property type="protein sequence ID" value="KAK7890901.1"/>
    <property type="molecule type" value="Genomic_DNA"/>
</dbReference>
<comment type="caution">
    <text evidence="2">The sequence shown here is derived from an EMBL/GenBank/DDBJ whole genome shotgun (WGS) entry which is preliminary data.</text>
</comment>
<reference evidence="3" key="1">
    <citation type="submission" date="2024-04" db="EMBL/GenBank/DDBJ databases">
        <title>Salinicola lusitanus LLJ914,a marine bacterium isolated from the Okinawa Trough.</title>
        <authorList>
            <person name="Li J."/>
        </authorList>
    </citation>
    <scope>NUCLEOTIDE SEQUENCE [LARGE SCALE GENOMIC DNA]</scope>
</reference>
<accession>A0AAW0N4C5</accession>
<sequence>METNLNHTTAYVSPSTHAATSTNAQNSHGFYALIPIVLATLVALVMLMYFKRKSQLDELRHRMLPLYRYDPAEHDEHEDLNYDSEEDEGKKGLLHKYGRLSVNSDYGADKLKQCPDWLCLDGPPQLLLAVCKKQF</sequence>
<evidence type="ECO:0000256" key="1">
    <source>
        <dbReference type="SAM" id="Phobius"/>
    </source>
</evidence>
<evidence type="ECO:0008006" key="4">
    <source>
        <dbReference type="Google" id="ProtNLM"/>
    </source>
</evidence>
<keyword evidence="1" id="KW-0812">Transmembrane</keyword>
<dbReference type="Proteomes" id="UP001460270">
    <property type="component" value="Unassembled WGS sequence"/>
</dbReference>
<feature type="transmembrane region" description="Helical" evidence="1">
    <location>
        <begin position="30"/>
        <end position="50"/>
    </location>
</feature>
<proteinExistence type="predicted"/>
<protein>
    <recommendedName>
        <fullName evidence="4">Resistance to inhibitors of cholinesterase protein 3 N-terminal domain-containing protein</fullName>
    </recommendedName>
</protein>
<gene>
    <name evidence="2" type="ORF">WMY93_022864</name>
</gene>